<dbReference type="Proteomes" id="UP000774804">
    <property type="component" value="Unassembled WGS sequence"/>
</dbReference>
<reference evidence="1" key="1">
    <citation type="submission" date="2018-10" db="EMBL/GenBank/DDBJ databases">
        <title>Effector identification in a new, highly contiguous assembly of the strawberry crown rot pathogen Phytophthora cactorum.</title>
        <authorList>
            <person name="Armitage A.D."/>
            <person name="Nellist C.F."/>
            <person name="Bates H."/>
            <person name="Vickerstaff R.J."/>
            <person name="Harrison R.J."/>
        </authorList>
    </citation>
    <scope>NUCLEOTIDE SEQUENCE</scope>
    <source>
        <strain evidence="1">15-7</strain>
        <strain evidence="2">4032</strain>
        <strain evidence="3">P415</strain>
    </source>
</reference>
<evidence type="ECO:0000313" key="3">
    <source>
        <dbReference type="EMBL" id="KAG2972187.1"/>
    </source>
</evidence>
<dbReference type="VEuPathDB" id="FungiDB:PC110_g9429"/>
<name>A0A8T0YQ22_9STRA</name>
<dbReference type="EMBL" id="RCMI01000563">
    <property type="protein sequence ID" value="KAG2905485.1"/>
    <property type="molecule type" value="Genomic_DNA"/>
</dbReference>
<evidence type="ECO:0000313" key="1">
    <source>
        <dbReference type="EMBL" id="KAG2851225.1"/>
    </source>
</evidence>
<evidence type="ECO:0000313" key="4">
    <source>
        <dbReference type="Proteomes" id="UP000735874"/>
    </source>
</evidence>
<dbReference type="AlphaFoldDB" id="A0A8T0YQ22"/>
<accession>A0A8T0YQ22</accession>
<dbReference type="Proteomes" id="UP000697107">
    <property type="component" value="Unassembled WGS sequence"/>
</dbReference>
<sequence>MSFAGRTERKFAQNFENFQGQAVSNYSITAVALRIPFACMDSKFSPQCFKQVTAQACLEIPSGTSDLSGRQAHAELRFRRSTRRQRTHFMVGPPVRLVEESKGVTKKISRCWSPRRSMSSLSIKLPESLPNTFQIKDRQIIK</sequence>
<gene>
    <name evidence="1" type="ORF">PC113_g16102</name>
    <name evidence="2" type="ORF">PC115_g14595</name>
    <name evidence="3" type="ORF">PC118_g15820</name>
</gene>
<dbReference type="Proteomes" id="UP000735874">
    <property type="component" value="Unassembled WGS sequence"/>
</dbReference>
<evidence type="ECO:0000313" key="2">
    <source>
        <dbReference type="EMBL" id="KAG2905485.1"/>
    </source>
</evidence>
<organism evidence="1 4">
    <name type="scientific">Phytophthora cactorum</name>
    <dbReference type="NCBI Taxonomy" id="29920"/>
    <lineage>
        <taxon>Eukaryota</taxon>
        <taxon>Sar</taxon>
        <taxon>Stramenopiles</taxon>
        <taxon>Oomycota</taxon>
        <taxon>Peronosporomycetes</taxon>
        <taxon>Peronosporales</taxon>
        <taxon>Peronosporaceae</taxon>
        <taxon>Phytophthora</taxon>
    </lineage>
</organism>
<proteinExistence type="predicted"/>
<protein>
    <submittedName>
        <fullName evidence="1">Uncharacterized protein</fullName>
    </submittedName>
</protein>
<dbReference type="EMBL" id="RCML01000629">
    <property type="protein sequence ID" value="KAG2972187.1"/>
    <property type="molecule type" value="Genomic_DNA"/>
</dbReference>
<comment type="caution">
    <text evidence="1">The sequence shown here is derived from an EMBL/GenBank/DDBJ whole genome shotgun (WGS) entry which is preliminary data.</text>
</comment>
<dbReference type="EMBL" id="RCMG01000623">
    <property type="protein sequence ID" value="KAG2851225.1"/>
    <property type="molecule type" value="Genomic_DNA"/>
</dbReference>